<dbReference type="Pfam" id="PF25600">
    <property type="entry name" value="TRIM_CC"/>
    <property type="match status" value="1"/>
</dbReference>
<dbReference type="CDD" id="cd19756">
    <property type="entry name" value="Bbox2"/>
    <property type="match status" value="1"/>
</dbReference>
<evidence type="ECO:0000256" key="7">
    <source>
        <dbReference type="PROSITE-ProRule" id="PRU00024"/>
    </source>
</evidence>
<keyword evidence="1" id="KW-0399">Innate immunity</keyword>
<dbReference type="GO" id="GO:0005737">
    <property type="term" value="C:cytoplasm"/>
    <property type="evidence" value="ECO:0007669"/>
    <property type="project" value="UniProtKB-ARBA"/>
</dbReference>
<proteinExistence type="predicted"/>
<dbReference type="SMART" id="SM00589">
    <property type="entry name" value="PRY"/>
    <property type="match status" value="1"/>
</dbReference>
<dbReference type="InterPro" id="IPR013083">
    <property type="entry name" value="Znf_RING/FYVE/PHD"/>
</dbReference>
<dbReference type="PROSITE" id="PS50089">
    <property type="entry name" value="ZF_RING_2"/>
    <property type="match status" value="1"/>
</dbReference>
<dbReference type="PROSITE" id="PS50188">
    <property type="entry name" value="B302_SPRY"/>
    <property type="match status" value="1"/>
</dbReference>
<dbReference type="Gene3D" id="2.60.120.920">
    <property type="match status" value="1"/>
</dbReference>
<dbReference type="SMART" id="SM00336">
    <property type="entry name" value="BBOX"/>
    <property type="match status" value="1"/>
</dbReference>
<keyword evidence="2" id="KW-0479">Metal-binding</keyword>
<dbReference type="InterPro" id="IPR006574">
    <property type="entry name" value="PRY"/>
</dbReference>
<dbReference type="InterPro" id="IPR003879">
    <property type="entry name" value="Butyrophylin_SPRY"/>
</dbReference>
<dbReference type="Gene3D" id="3.30.160.60">
    <property type="entry name" value="Classic Zinc Finger"/>
    <property type="match status" value="1"/>
</dbReference>
<dbReference type="Ensembl" id="ENSLLET00000029979.1">
    <property type="protein sequence ID" value="ENSLLEP00000028856.1"/>
    <property type="gene ID" value="ENSLLEG00000018298.1"/>
</dbReference>
<evidence type="ECO:0000256" key="1">
    <source>
        <dbReference type="ARBA" id="ARBA00022588"/>
    </source>
</evidence>
<accession>A0A8C5PWW0</accession>
<evidence type="ECO:0000256" key="6">
    <source>
        <dbReference type="ARBA" id="ARBA00023054"/>
    </source>
</evidence>
<evidence type="ECO:0000313" key="12">
    <source>
        <dbReference type="Ensembl" id="ENSLLEP00000028856.1"/>
    </source>
</evidence>
<dbReference type="Proteomes" id="UP000694569">
    <property type="component" value="Unplaced"/>
</dbReference>
<feature type="coiled-coil region" evidence="8">
    <location>
        <begin position="125"/>
        <end position="238"/>
    </location>
</feature>
<dbReference type="GeneTree" id="ENSGT01030000234583"/>
<dbReference type="PROSITE" id="PS00518">
    <property type="entry name" value="ZF_RING_1"/>
    <property type="match status" value="1"/>
</dbReference>
<dbReference type="SMART" id="SM00449">
    <property type="entry name" value="SPRY"/>
    <property type="match status" value="1"/>
</dbReference>
<dbReference type="InterPro" id="IPR027370">
    <property type="entry name" value="Znf-RING_euk"/>
</dbReference>
<evidence type="ECO:0000313" key="13">
    <source>
        <dbReference type="Proteomes" id="UP000694569"/>
    </source>
</evidence>
<keyword evidence="3 7" id="KW-0863">Zinc-finger</keyword>
<dbReference type="Pfam" id="PF00622">
    <property type="entry name" value="SPRY"/>
    <property type="match status" value="1"/>
</dbReference>
<reference evidence="12" key="1">
    <citation type="submission" date="2025-08" db="UniProtKB">
        <authorList>
            <consortium name="Ensembl"/>
        </authorList>
    </citation>
    <scope>IDENTIFICATION</scope>
</reference>
<dbReference type="InterPro" id="IPR043136">
    <property type="entry name" value="B30.2/SPRY_sf"/>
</dbReference>
<dbReference type="OrthoDB" id="6105938at2759"/>
<dbReference type="InterPro" id="IPR003877">
    <property type="entry name" value="SPRY_dom"/>
</dbReference>
<dbReference type="SUPFAM" id="SSF57845">
    <property type="entry name" value="B-box zinc-binding domain"/>
    <property type="match status" value="1"/>
</dbReference>
<dbReference type="GO" id="GO:0008270">
    <property type="term" value="F:zinc ion binding"/>
    <property type="evidence" value="ECO:0007669"/>
    <property type="project" value="UniProtKB-KW"/>
</dbReference>
<reference evidence="12" key="2">
    <citation type="submission" date="2025-09" db="UniProtKB">
        <authorList>
            <consortium name="Ensembl"/>
        </authorList>
    </citation>
    <scope>IDENTIFICATION</scope>
</reference>
<dbReference type="PROSITE" id="PS50119">
    <property type="entry name" value="ZF_BBOX"/>
    <property type="match status" value="1"/>
</dbReference>
<dbReference type="InterPro" id="IPR017907">
    <property type="entry name" value="Znf_RING_CS"/>
</dbReference>
<protein>
    <submittedName>
        <fullName evidence="12">Uncharacterized protein</fullName>
    </submittedName>
</protein>
<keyword evidence="6 8" id="KW-0175">Coiled coil</keyword>
<dbReference type="SUPFAM" id="SSF49899">
    <property type="entry name" value="Concanavalin A-like lectins/glucanases"/>
    <property type="match status" value="1"/>
</dbReference>
<evidence type="ECO:0000259" key="9">
    <source>
        <dbReference type="PROSITE" id="PS50089"/>
    </source>
</evidence>
<dbReference type="Pfam" id="PF13765">
    <property type="entry name" value="PRY"/>
    <property type="match status" value="1"/>
</dbReference>
<feature type="domain" description="RING-type" evidence="9">
    <location>
        <begin position="12"/>
        <end position="55"/>
    </location>
</feature>
<dbReference type="InterPro" id="IPR058030">
    <property type="entry name" value="TRIM8/14/16/25/29/45/65_CC"/>
</dbReference>
<name>A0A8C5PWW0_9ANUR</name>
<keyword evidence="4" id="KW-0862">Zinc</keyword>
<feature type="domain" description="B box-type" evidence="10">
    <location>
        <begin position="91"/>
        <end position="128"/>
    </location>
</feature>
<dbReference type="Gene3D" id="3.30.40.10">
    <property type="entry name" value="Zinc/RING finger domain, C3HC4 (zinc finger)"/>
    <property type="match status" value="1"/>
</dbReference>
<evidence type="ECO:0000256" key="8">
    <source>
        <dbReference type="SAM" id="Coils"/>
    </source>
</evidence>
<dbReference type="InterPro" id="IPR001870">
    <property type="entry name" value="B30.2/SPRY"/>
</dbReference>
<dbReference type="InterPro" id="IPR001841">
    <property type="entry name" value="Znf_RING"/>
</dbReference>
<dbReference type="InterPro" id="IPR013320">
    <property type="entry name" value="ConA-like_dom_sf"/>
</dbReference>
<dbReference type="PANTHER" id="PTHR25465">
    <property type="entry name" value="B-BOX DOMAIN CONTAINING"/>
    <property type="match status" value="1"/>
</dbReference>
<keyword evidence="5" id="KW-0391">Immunity</keyword>
<evidence type="ECO:0000256" key="4">
    <source>
        <dbReference type="ARBA" id="ARBA00022833"/>
    </source>
</evidence>
<dbReference type="GO" id="GO:0045087">
    <property type="term" value="P:innate immune response"/>
    <property type="evidence" value="ECO:0007669"/>
    <property type="project" value="UniProtKB-KW"/>
</dbReference>
<organism evidence="12 13">
    <name type="scientific">Leptobrachium leishanense</name>
    <name type="common">Leishan spiny toad</name>
    <dbReference type="NCBI Taxonomy" id="445787"/>
    <lineage>
        <taxon>Eukaryota</taxon>
        <taxon>Metazoa</taxon>
        <taxon>Chordata</taxon>
        <taxon>Craniata</taxon>
        <taxon>Vertebrata</taxon>
        <taxon>Euteleostomi</taxon>
        <taxon>Amphibia</taxon>
        <taxon>Batrachia</taxon>
        <taxon>Anura</taxon>
        <taxon>Pelobatoidea</taxon>
        <taxon>Megophryidae</taxon>
        <taxon>Leptobrachium</taxon>
    </lineage>
</organism>
<dbReference type="SMART" id="SM00184">
    <property type="entry name" value="RING"/>
    <property type="match status" value="1"/>
</dbReference>
<dbReference type="AlphaFoldDB" id="A0A8C5PWW0"/>
<evidence type="ECO:0000256" key="2">
    <source>
        <dbReference type="ARBA" id="ARBA00022723"/>
    </source>
</evidence>
<dbReference type="PANTHER" id="PTHR25465:SF41">
    <property type="entry name" value="E3 UBIQUITIN-PROTEIN LIGASE RNF135"/>
    <property type="match status" value="1"/>
</dbReference>
<feature type="domain" description="B30.2/SPRY" evidence="11">
    <location>
        <begin position="289"/>
        <end position="511"/>
    </location>
</feature>
<dbReference type="CDD" id="cd16597">
    <property type="entry name" value="RING-HC_TRIM25_C-IV"/>
    <property type="match status" value="1"/>
</dbReference>
<dbReference type="InterPro" id="IPR051051">
    <property type="entry name" value="E3_ubiq-ligase_TRIM/RNF"/>
</dbReference>
<dbReference type="Pfam" id="PF00643">
    <property type="entry name" value="zf-B_box"/>
    <property type="match status" value="1"/>
</dbReference>
<dbReference type="PRINTS" id="PR01407">
    <property type="entry name" value="BUTYPHLNCDUF"/>
</dbReference>
<evidence type="ECO:0000256" key="3">
    <source>
        <dbReference type="ARBA" id="ARBA00022771"/>
    </source>
</evidence>
<dbReference type="InterPro" id="IPR000315">
    <property type="entry name" value="Znf_B-box"/>
</dbReference>
<evidence type="ECO:0000259" key="10">
    <source>
        <dbReference type="PROSITE" id="PS50119"/>
    </source>
</evidence>
<dbReference type="Pfam" id="PF13445">
    <property type="entry name" value="zf-RING_UBOX"/>
    <property type="match status" value="1"/>
</dbReference>
<dbReference type="SUPFAM" id="SSF57850">
    <property type="entry name" value="RING/U-box"/>
    <property type="match status" value="1"/>
</dbReference>
<evidence type="ECO:0000259" key="11">
    <source>
        <dbReference type="PROSITE" id="PS50188"/>
    </source>
</evidence>
<dbReference type="CDD" id="cd12891">
    <property type="entry name" value="SPRY_PRY_C-I_2"/>
    <property type="match status" value="1"/>
</dbReference>
<keyword evidence="13" id="KW-1185">Reference proteome</keyword>
<sequence length="556" mass="63357">MASADLRDELNCSICLNIYTDPVNLKCGHNFCKLCIGNELDKQKESGIYSCPECRAEYRERPKLHKNTALCNIADRCRSTQQPENVIGITCTYCVHEILKYYCTKDSICICVSCSLAGEHHGHKVETVNEAHEKKKQRLRNAMDEQKTQREEAERQVQELTKHEKKVREKADSMKKKVADLIMDTRKQLEALEKKVLLEISMQEEQVSLRISDLIQQLEKKKSELSKEMGDIEELQNMTDPLAVLQAQESFSVGCGDALKEGQRHNLNVNRISKNLQTGLSGIINGLKRNQDIIKNTKTLLDINTSPDILLDVDTASNEVTVSSDLKTVSWTQQSQNRPETPERIRFSPQVLSTRSFTSGRHYWEVETSGDGWIIGMAYPSIDRKGGQSYSNYNAGNPQYFRGHNFAGIQPSQTYGIQTYMGDNKSWRLRLYNKVYSVMWGERVTQLNCRQTLQRIGIYLDFEAGQLSFYELSEPLTHIHTFTARFTEPLHVAICVWGNASVTIINGHRMGDIMGAVISHTGFTSENIYQEPVANISPRVRPPSRLFKEIRMTSEK</sequence>
<evidence type="ECO:0000256" key="5">
    <source>
        <dbReference type="ARBA" id="ARBA00022859"/>
    </source>
</evidence>